<sequence length="71" mass="7973">MKKSQKRRVMGGGQIVDGRTNQFLSLELFGRSTFWPLKVVGIWGLGLLLVADWTLTNNQLPTTSNGQKGYY</sequence>
<name>A0A3M7S0C9_BRAPC</name>
<dbReference type="EMBL" id="REGN01002249">
    <property type="protein sequence ID" value="RNA29291.1"/>
    <property type="molecule type" value="Genomic_DNA"/>
</dbReference>
<gene>
    <name evidence="1" type="ORF">BpHYR1_007608</name>
</gene>
<evidence type="ECO:0000313" key="1">
    <source>
        <dbReference type="EMBL" id="RNA29291.1"/>
    </source>
</evidence>
<evidence type="ECO:0000313" key="2">
    <source>
        <dbReference type="Proteomes" id="UP000276133"/>
    </source>
</evidence>
<reference evidence="1 2" key="1">
    <citation type="journal article" date="2018" name="Sci. Rep.">
        <title>Genomic signatures of local adaptation to the degree of environmental predictability in rotifers.</title>
        <authorList>
            <person name="Franch-Gras L."/>
            <person name="Hahn C."/>
            <person name="Garcia-Roger E.M."/>
            <person name="Carmona M.J."/>
            <person name="Serra M."/>
            <person name="Gomez A."/>
        </authorList>
    </citation>
    <scope>NUCLEOTIDE SEQUENCE [LARGE SCALE GENOMIC DNA]</scope>
    <source>
        <strain evidence="1">HYR1</strain>
    </source>
</reference>
<keyword evidence="2" id="KW-1185">Reference proteome</keyword>
<protein>
    <submittedName>
        <fullName evidence="1">Uncharacterized protein</fullName>
    </submittedName>
</protein>
<organism evidence="1 2">
    <name type="scientific">Brachionus plicatilis</name>
    <name type="common">Marine rotifer</name>
    <name type="synonym">Brachionus muelleri</name>
    <dbReference type="NCBI Taxonomy" id="10195"/>
    <lineage>
        <taxon>Eukaryota</taxon>
        <taxon>Metazoa</taxon>
        <taxon>Spiralia</taxon>
        <taxon>Gnathifera</taxon>
        <taxon>Rotifera</taxon>
        <taxon>Eurotatoria</taxon>
        <taxon>Monogononta</taxon>
        <taxon>Pseudotrocha</taxon>
        <taxon>Ploima</taxon>
        <taxon>Brachionidae</taxon>
        <taxon>Brachionus</taxon>
    </lineage>
</organism>
<dbReference type="Proteomes" id="UP000276133">
    <property type="component" value="Unassembled WGS sequence"/>
</dbReference>
<comment type="caution">
    <text evidence="1">The sequence shown here is derived from an EMBL/GenBank/DDBJ whole genome shotgun (WGS) entry which is preliminary data.</text>
</comment>
<proteinExistence type="predicted"/>
<dbReference type="AlphaFoldDB" id="A0A3M7S0C9"/>
<accession>A0A3M7S0C9</accession>